<evidence type="ECO:0000256" key="11">
    <source>
        <dbReference type="RuleBase" id="RU367085"/>
    </source>
</evidence>
<keyword evidence="11" id="KW-0732">Signal</keyword>
<dbReference type="InterPro" id="IPR037227">
    <property type="entry name" value="EndoU-like"/>
</dbReference>
<reference evidence="13 14" key="1">
    <citation type="submission" date="2024-06" db="EMBL/GenBank/DDBJ databases">
        <title>The draft genome of Grus japonensis, version 3.</title>
        <authorList>
            <person name="Nabeshima K."/>
            <person name="Suzuki S."/>
            <person name="Onuma M."/>
        </authorList>
    </citation>
    <scope>NUCLEOTIDE SEQUENCE [LARGE SCALE GENOMIC DNA]</scope>
    <source>
        <strain evidence="13 14">451A</strain>
    </source>
</reference>
<organism evidence="13 14">
    <name type="scientific">Grus japonensis</name>
    <name type="common">Japanese crane</name>
    <name type="synonym">Red-crowned crane</name>
    <dbReference type="NCBI Taxonomy" id="30415"/>
    <lineage>
        <taxon>Eukaryota</taxon>
        <taxon>Metazoa</taxon>
        <taxon>Chordata</taxon>
        <taxon>Craniata</taxon>
        <taxon>Vertebrata</taxon>
        <taxon>Euteleostomi</taxon>
        <taxon>Archelosauria</taxon>
        <taxon>Archosauria</taxon>
        <taxon>Dinosauria</taxon>
        <taxon>Saurischia</taxon>
        <taxon>Theropoda</taxon>
        <taxon>Coelurosauria</taxon>
        <taxon>Aves</taxon>
        <taxon>Neognathae</taxon>
        <taxon>Neoaves</taxon>
        <taxon>Gruiformes</taxon>
        <taxon>Gruidae</taxon>
        <taxon>Grus</taxon>
    </lineage>
</organism>
<evidence type="ECO:0000259" key="12">
    <source>
        <dbReference type="PROSITE" id="PS51959"/>
    </source>
</evidence>
<dbReference type="GO" id="GO:0046872">
    <property type="term" value="F:metal ion binding"/>
    <property type="evidence" value="ECO:0007669"/>
    <property type="project" value="UniProtKB-UniRule"/>
</dbReference>
<proteinExistence type="inferred from homology"/>
<dbReference type="GO" id="GO:0003723">
    <property type="term" value="F:RNA binding"/>
    <property type="evidence" value="ECO:0007669"/>
    <property type="project" value="UniProtKB-UniRule"/>
</dbReference>
<dbReference type="PANTHER" id="PTHR12439:SF43">
    <property type="entry name" value="URIDYLATE-SPECIFIC ENDORIBONUCLEASE D"/>
    <property type="match status" value="1"/>
</dbReference>
<sequence length="319" mass="35332">MAAAALGLLWLLAFAGVGGSGGPGPVSPLPGHHWDAAPVTVLSVSEQELSSLSEQLYSADENRAGTGDIVLHLQHRVTAEQARAGTDYAAQRLFSYVAEERLFSRPTFSRFLALLDNYEEVTGHDETVTAKEEKEEEAFLDAVFQTRVMATLTSFFLAKGLYPSEEAFRADLKEMWFGLYSRSSGKALDSSGFEHIFHGEIKKGKVLGCHSWVQLYALERSGRLNYLSYSYDGPWDTFPDVLALQYRWSGYLKSVGSTFVGSSPEFDLALYTLCYKTRPDRQCHVSLGGKAATIQTYSWANSFYGDNERFVASSYPLSP</sequence>
<dbReference type="EC" id="4.6.1.-" evidence="11"/>
<evidence type="ECO:0000256" key="6">
    <source>
        <dbReference type="ARBA" id="ARBA00022759"/>
    </source>
</evidence>
<evidence type="ECO:0000256" key="5">
    <source>
        <dbReference type="ARBA" id="ARBA00022723"/>
    </source>
</evidence>
<evidence type="ECO:0000256" key="4">
    <source>
        <dbReference type="ARBA" id="ARBA00022722"/>
    </source>
</evidence>
<gene>
    <name evidence="13" type="ORF">GRJ2_002604700</name>
</gene>
<evidence type="ECO:0000313" key="13">
    <source>
        <dbReference type="EMBL" id="GAB0201391.1"/>
    </source>
</evidence>
<dbReference type="GO" id="GO:0016787">
    <property type="term" value="F:hydrolase activity"/>
    <property type="evidence" value="ECO:0007669"/>
    <property type="project" value="UniProtKB-KW"/>
</dbReference>
<evidence type="ECO:0000256" key="2">
    <source>
        <dbReference type="ARBA" id="ARBA00010168"/>
    </source>
</evidence>
<comment type="cofactor">
    <cofactor evidence="1 11">
        <name>Mn(2+)</name>
        <dbReference type="ChEBI" id="CHEBI:29035"/>
    </cofactor>
</comment>
<dbReference type="InterPro" id="IPR018998">
    <property type="entry name" value="EndoU_C"/>
</dbReference>
<dbReference type="Proteomes" id="UP001623348">
    <property type="component" value="Unassembled WGS sequence"/>
</dbReference>
<comment type="catalytic activity">
    <reaction evidence="11">
        <text>ribonucleotidyl-uridine-RNA = a 5'-end dephospho-uridine-RNA + a 3'-end 2',3'-cyclophospho-ribonucleotide-RNA</text>
        <dbReference type="Rhea" id="RHEA:67792"/>
        <dbReference type="Rhea" id="RHEA-COMP:10464"/>
        <dbReference type="Rhea" id="RHEA-COMP:17354"/>
        <dbReference type="Rhea" id="RHEA-COMP:17356"/>
        <dbReference type="ChEBI" id="CHEBI:83064"/>
        <dbReference type="ChEBI" id="CHEBI:173117"/>
        <dbReference type="ChEBI" id="CHEBI:173224"/>
    </reaction>
</comment>
<dbReference type="GO" id="GO:0004521">
    <property type="term" value="F:RNA endonuclease activity"/>
    <property type="evidence" value="ECO:0007669"/>
    <property type="project" value="UniProtKB-UniRule"/>
</dbReference>
<keyword evidence="14" id="KW-1185">Reference proteome</keyword>
<name>A0ABC9XVH6_GRUJA</name>
<feature type="signal peptide" evidence="11">
    <location>
        <begin position="1"/>
        <end position="19"/>
    </location>
</feature>
<feature type="domain" description="EndoU" evidence="12">
    <location>
        <begin position="45"/>
        <end position="319"/>
    </location>
</feature>
<keyword evidence="7 11" id="KW-0378">Hydrolase</keyword>
<feature type="chain" id="PRO_5044531577" description="Uridylate-specific endoribonuclease" evidence="11">
    <location>
        <begin position="20"/>
        <end position="319"/>
    </location>
</feature>
<evidence type="ECO:0000256" key="7">
    <source>
        <dbReference type="ARBA" id="ARBA00022801"/>
    </source>
</evidence>
<keyword evidence="5 11" id="KW-0479">Metal-binding</keyword>
<evidence type="ECO:0000256" key="3">
    <source>
        <dbReference type="ARBA" id="ARBA00011245"/>
    </source>
</evidence>
<comment type="caution">
    <text evidence="13">The sequence shown here is derived from an EMBL/GenBank/DDBJ whole genome shotgun (WGS) entry which is preliminary data.</text>
</comment>
<evidence type="ECO:0000256" key="9">
    <source>
        <dbReference type="ARBA" id="ARBA00023211"/>
    </source>
</evidence>
<keyword evidence="10" id="KW-0456">Lyase</keyword>
<dbReference type="SUPFAM" id="SSF142877">
    <property type="entry name" value="EndoU-like"/>
    <property type="match status" value="1"/>
</dbReference>
<evidence type="ECO:0000256" key="1">
    <source>
        <dbReference type="ARBA" id="ARBA00001936"/>
    </source>
</evidence>
<evidence type="ECO:0000256" key="10">
    <source>
        <dbReference type="ARBA" id="ARBA00023239"/>
    </source>
</evidence>
<dbReference type="Pfam" id="PF09412">
    <property type="entry name" value="XendoU"/>
    <property type="match status" value="1"/>
</dbReference>
<dbReference type="PANTHER" id="PTHR12439">
    <property type="entry name" value="PLACENTAL PROTEIN 11-RELATED"/>
    <property type="match status" value="1"/>
</dbReference>
<dbReference type="GO" id="GO:0016829">
    <property type="term" value="F:lyase activity"/>
    <property type="evidence" value="ECO:0007669"/>
    <property type="project" value="UniProtKB-KW"/>
</dbReference>
<evidence type="ECO:0000313" key="14">
    <source>
        <dbReference type="Proteomes" id="UP001623348"/>
    </source>
</evidence>
<keyword evidence="4 11" id="KW-0540">Nuclease</keyword>
<comment type="similarity">
    <text evidence="2 11">Belongs to the ENDOU family.</text>
</comment>
<comment type="subunit">
    <text evidence="3 11">Monomer.</text>
</comment>
<protein>
    <recommendedName>
        <fullName evidence="11">Uridylate-specific endoribonuclease</fullName>
        <ecNumber evidence="11">4.6.1.-</ecNumber>
    </recommendedName>
</protein>
<dbReference type="InterPro" id="IPR039787">
    <property type="entry name" value="ENDOU"/>
</dbReference>
<dbReference type="EMBL" id="BAAFJT010000031">
    <property type="protein sequence ID" value="GAB0201391.1"/>
    <property type="molecule type" value="Genomic_DNA"/>
</dbReference>
<dbReference type="PROSITE" id="PS51959">
    <property type="entry name" value="ENDOU"/>
    <property type="match status" value="1"/>
</dbReference>
<evidence type="ECO:0000256" key="8">
    <source>
        <dbReference type="ARBA" id="ARBA00022884"/>
    </source>
</evidence>
<dbReference type="CDD" id="cd21159">
    <property type="entry name" value="XendoU"/>
    <property type="match status" value="1"/>
</dbReference>
<keyword evidence="9 11" id="KW-0464">Manganese</keyword>
<keyword evidence="8 11" id="KW-0694">RNA-binding</keyword>
<keyword evidence="6 11" id="KW-0255">Endonuclease</keyword>
<accession>A0ABC9XVH6</accession>
<dbReference type="AlphaFoldDB" id="A0ABC9XVH6"/>